<keyword evidence="2" id="KW-1133">Transmembrane helix</keyword>
<keyword evidence="2" id="KW-0472">Membrane</keyword>
<dbReference type="Proteomes" id="UP000557271">
    <property type="component" value="Unassembled WGS sequence"/>
</dbReference>
<evidence type="ECO:0000313" key="3">
    <source>
        <dbReference type="EMBL" id="NWY62258.1"/>
    </source>
</evidence>
<feature type="non-terminal residue" evidence="3">
    <location>
        <position position="1"/>
    </location>
</feature>
<feature type="non-terminal residue" evidence="3">
    <location>
        <position position="207"/>
    </location>
</feature>
<evidence type="ECO:0000313" key="4">
    <source>
        <dbReference type="Proteomes" id="UP000557271"/>
    </source>
</evidence>
<evidence type="ECO:0000256" key="2">
    <source>
        <dbReference type="SAM" id="Phobius"/>
    </source>
</evidence>
<organism evidence="3 4">
    <name type="scientific">Chionis minor</name>
    <name type="common">Black-faced sheathbill</name>
    <dbReference type="NCBI Taxonomy" id="227182"/>
    <lineage>
        <taxon>Eukaryota</taxon>
        <taxon>Metazoa</taxon>
        <taxon>Chordata</taxon>
        <taxon>Craniata</taxon>
        <taxon>Vertebrata</taxon>
        <taxon>Euteleostomi</taxon>
        <taxon>Archelosauria</taxon>
        <taxon>Archosauria</taxon>
        <taxon>Dinosauria</taxon>
        <taxon>Saurischia</taxon>
        <taxon>Theropoda</taxon>
        <taxon>Coelurosauria</taxon>
        <taxon>Aves</taxon>
        <taxon>Neognathae</taxon>
        <taxon>Neoaves</taxon>
        <taxon>Charadriiformes</taxon>
        <taxon>Chionididae</taxon>
        <taxon>Chionis</taxon>
    </lineage>
</organism>
<dbReference type="AlphaFoldDB" id="A0A7K7FYS8"/>
<evidence type="ECO:0000256" key="1">
    <source>
        <dbReference type="SAM" id="MobiDB-lite"/>
    </source>
</evidence>
<keyword evidence="2" id="KW-0812">Transmembrane</keyword>
<name>A0A7K7FYS8_CHIMN</name>
<keyword evidence="4" id="KW-1185">Reference proteome</keyword>
<proteinExistence type="predicted"/>
<dbReference type="OrthoDB" id="8061355at2759"/>
<accession>A0A7K7FYS8</accession>
<feature type="transmembrane region" description="Helical" evidence="2">
    <location>
        <begin position="23"/>
        <end position="42"/>
    </location>
</feature>
<gene>
    <name evidence="3" type="primary">Abca1_4</name>
    <name evidence="3" type="ORF">CHIMIN_R14789</name>
</gene>
<sequence>MAVGTQLGLLLWKNFTYRRRQRIQLAIELLWPLFLFFILILVRQSHPPFKQHECHFPNKALPSAGTLPWLQGIICNMNNPCFRHPTPGEAPGVVGNFDGSILSRLLAEARRVLLRTNGQRLLRSFAQLLPALRRLRGNGAQQRGEHREWGVPGSRDPPWLTPYPPARPVRDYLREDETFSRFLRTNTSLPPALVEELMGAQLSPRVV</sequence>
<reference evidence="3 4" key="1">
    <citation type="submission" date="2019-09" db="EMBL/GenBank/DDBJ databases">
        <title>Bird 10,000 Genomes (B10K) Project - Family phase.</title>
        <authorList>
            <person name="Zhang G."/>
        </authorList>
    </citation>
    <scope>NUCLEOTIDE SEQUENCE [LARGE SCALE GENOMIC DNA]</scope>
    <source>
        <strain evidence="3">B10K-UC-030-51</strain>
    </source>
</reference>
<dbReference type="EMBL" id="VZSF01010592">
    <property type="protein sequence ID" value="NWY62258.1"/>
    <property type="molecule type" value="Genomic_DNA"/>
</dbReference>
<comment type="caution">
    <text evidence="3">The sequence shown here is derived from an EMBL/GenBank/DDBJ whole genome shotgun (WGS) entry which is preliminary data.</text>
</comment>
<feature type="region of interest" description="Disordered" evidence="1">
    <location>
        <begin position="139"/>
        <end position="163"/>
    </location>
</feature>
<protein>
    <submittedName>
        <fullName evidence="3">ABCA1 protein</fullName>
    </submittedName>
</protein>